<reference evidence="1" key="1">
    <citation type="submission" date="2016-04" db="EMBL/GenBank/DDBJ databases">
        <authorList>
            <person name="Evans L.H."/>
            <person name="Alamgir A."/>
            <person name="Owens N."/>
            <person name="Weber N.D."/>
            <person name="Virtaneva K."/>
            <person name="Barbian K."/>
            <person name="Babar A."/>
            <person name="Rosenke K."/>
        </authorList>
    </citation>
    <scope>NUCLEOTIDE SEQUENCE [LARGE SCALE GENOMIC DNA]</scope>
    <source>
        <strain evidence="1">CBS 101.48</strain>
    </source>
</reference>
<organism evidence="1">
    <name type="scientific">Absidia glauca</name>
    <name type="common">Pin mould</name>
    <dbReference type="NCBI Taxonomy" id="4829"/>
    <lineage>
        <taxon>Eukaryota</taxon>
        <taxon>Fungi</taxon>
        <taxon>Fungi incertae sedis</taxon>
        <taxon>Mucoromycota</taxon>
        <taxon>Mucoromycotina</taxon>
        <taxon>Mucoromycetes</taxon>
        <taxon>Mucorales</taxon>
        <taxon>Cunninghamellaceae</taxon>
        <taxon>Absidia</taxon>
    </lineage>
</organism>
<keyword evidence="2" id="KW-1185">Reference proteome</keyword>
<name>A0A168NU08_ABSGL</name>
<protein>
    <submittedName>
        <fullName evidence="1">Uncharacterized protein</fullName>
    </submittedName>
</protein>
<evidence type="ECO:0000313" key="1">
    <source>
        <dbReference type="EMBL" id="SAM01207.1"/>
    </source>
</evidence>
<accession>A0A168NU08</accession>
<proteinExistence type="predicted"/>
<dbReference type="EMBL" id="LT553522">
    <property type="protein sequence ID" value="SAM01207.1"/>
    <property type="molecule type" value="Genomic_DNA"/>
</dbReference>
<dbReference type="InParanoid" id="A0A168NU08"/>
<gene>
    <name evidence="1" type="primary">ABSGL_06948.1 scaffold 8710</name>
</gene>
<evidence type="ECO:0000313" key="2">
    <source>
        <dbReference type="Proteomes" id="UP000078561"/>
    </source>
</evidence>
<sequence length="78" mass="9146">MMTNYRTVELLWPTKMDDACDNDPVPHRSFATPVRHLLGTLGWNGRYDETVNMMKHFLETKMDFDYAIDLIYTLQFGG</sequence>
<dbReference type="Proteomes" id="UP000078561">
    <property type="component" value="Unassembled WGS sequence"/>
</dbReference>
<dbReference type="AlphaFoldDB" id="A0A168NU08"/>